<dbReference type="SMART" id="SM00487">
    <property type="entry name" value="DEXDc"/>
    <property type="match status" value="1"/>
</dbReference>
<dbReference type="RefSeq" id="WP_196836460.1">
    <property type="nucleotide sequence ID" value="NZ_JADOTZ010000001.1"/>
</dbReference>
<name>A0A931DB69_9MICC</name>
<keyword evidence="2" id="KW-0479">Metal-binding</keyword>
<evidence type="ECO:0000259" key="5">
    <source>
        <dbReference type="PROSITE" id="PS51192"/>
    </source>
</evidence>
<dbReference type="InterPro" id="IPR007527">
    <property type="entry name" value="Znf_SWIM"/>
</dbReference>
<feature type="region of interest" description="Disordered" evidence="3">
    <location>
        <begin position="321"/>
        <end position="347"/>
    </location>
</feature>
<evidence type="ECO:0000256" key="3">
    <source>
        <dbReference type="SAM" id="MobiDB-lite"/>
    </source>
</evidence>
<evidence type="ECO:0000259" key="6">
    <source>
        <dbReference type="PROSITE" id="PS51194"/>
    </source>
</evidence>
<keyword evidence="2" id="KW-0863">Zinc-finger</keyword>
<keyword evidence="7" id="KW-0347">Helicase</keyword>
<dbReference type="Pfam" id="PF00176">
    <property type="entry name" value="SNF2-rel_dom"/>
    <property type="match status" value="1"/>
</dbReference>
<dbReference type="InterPro" id="IPR049730">
    <property type="entry name" value="SNF2/RAD54-like_C"/>
</dbReference>
<feature type="region of interest" description="Disordered" evidence="3">
    <location>
        <begin position="132"/>
        <end position="151"/>
    </location>
</feature>
<feature type="compositionally biased region" description="Low complexity" evidence="3">
    <location>
        <begin position="132"/>
        <end position="145"/>
    </location>
</feature>
<keyword evidence="1" id="KW-0378">Hydrolase</keyword>
<keyword evidence="7" id="KW-0547">Nucleotide-binding</keyword>
<dbReference type="InterPro" id="IPR027417">
    <property type="entry name" value="P-loop_NTPase"/>
</dbReference>
<sequence>MTTEQFPLIDAREILRVVGGAAFTRGKEYADSAAILEIDWDTADDTLSADVQGTAAEPYTPAVELENAKNGWRIAAAYCSCPVGQNCKHTAAIMIQSNSLHMAAKEDFPAPDLPTETPAWHQSLDGLLSAGAAKHPAAPHAGRGASDAVDPSGNIQPLALQFELRDNMLSAHRQWAPGSGAGRTRASRRFQLGVRPMVRSGNGRWVRGNLRWNSISFKTYGLNLDEEQHRWFCQFVPLHRANGQLYFGEDNDWINLDDFSSPLLWNLLAEARSLGIAFIGRQGETSIELIEPAELSLDATRGEDGHGEDLLLRPSLLVSEPAGPAQPVDAPDHGDDGAAGGSADTADKELTRVPLSTDLPAGPIGHHGAYLAVSGGSRILLAPMRHRLNETERELFRHPEAIQIPAADVPQFLRRLYPRLGRKVALTSPDGSVQLPHIQPPKLIMTTEFNGEDQADVEWEFDYGGITVDTETRDAETEHALEQAALRTLVDTPLHGSVLAPRTLTGLHTVDLIRTIMPAIAALEGTEVRTTGEQPPFHELTEAPELTVTTVESDRRDWFDLGLIIAVGDRRIPYADILRALARGETRMLMPDKTWFSLEQPLFDKLRALVTEATALTDTTAEELKITRYQASLWEELDALAANSEGPDSWYAGVGSLLNFAEQREVTLPPGLRADLRPYQKDGFAWLATLWHNGLGGVLADDMGLGKTLQTLALMLHAKDAWNTGASADPANQPGPFLVVAPTSVVGNWADEAAKFAPELSVATVTDTQPRAAVKLGALAEEYDVVITSYTLFRLDAEAYQDQPWAGLVLDEAQFVKNKSTKAHQAARDLTARFKLAITGTPMENNLMELWSIFAIVSPGLFPSALRFAENYQRPIERQGLDEPLGRLRRRVRPFMLRRTKDAVVTDLPAKQEQVLHVDLTPKHRKIYDTHLQRERQKILRLVEDMDKNRFTIFQSLTLLRMLSLDASLIDDEYADVPSAKLDVLFEQLEDVLAEGHRALVFSQFTSFLKRAADRLEAEGVEYVYLDGSTRQRQEVIAAFKAGRAPVFLISLKAGGFGLNLTEADYCFLLDPWWNPAAESQAVDRAHRIGQTRNVMVYRMVAKDTIEEKVVALQDAKRQLISSVMDDGDGFGSALTADDIRGLLNE</sequence>
<dbReference type="InterPro" id="IPR001650">
    <property type="entry name" value="Helicase_C-like"/>
</dbReference>
<dbReference type="InterPro" id="IPR014001">
    <property type="entry name" value="Helicase_ATP-bd"/>
</dbReference>
<organism evidence="7 8">
    <name type="scientific">Zhihengliuella flava</name>
    <dbReference type="NCBI Taxonomy" id="1285193"/>
    <lineage>
        <taxon>Bacteria</taxon>
        <taxon>Bacillati</taxon>
        <taxon>Actinomycetota</taxon>
        <taxon>Actinomycetes</taxon>
        <taxon>Micrococcales</taxon>
        <taxon>Micrococcaceae</taxon>
        <taxon>Zhihengliuella</taxon>
    </lineage>
</organism>
<dbReference type="PROSITE" id="PS50966">
    <property type="entry name" value="ZF_SWIM"/>
    <property type="match status" value="1"/>
</dbReference>
<feature type="domain" description="Helicase C-terminal" evidence="6">
    <location>
        <begin position="985"/>
        <end position="1146"/>
    </location>
</feature>
<evidence type="ECO:0000256" key="1">
    <source>
        <dbReference type="ARBA" id="ARBA00022801"/>
    </source>
</evidence>
<dbReference type="SMART" id="SM00490">
    <property type="entry name" value="HELICc"/>
    <property type="match status" value="1"/>
</dbReference>
<dbReference type="Pfam" id="PF00271">
    <property type="entry name" value="Helicase_C"/>
    <property type="match status" value="1"/>
</dbReference>
<dbReference type="Gene3D" id="3.40.50.10810">
    <property type="entry name" value="Tandem AAA-ATPase domain"/>
    <property type="match status" value="1"/>
</dbReference>
<dbReference type="InterPro" id="IPR038718">
    <property type="entry name" value="SNF2-like_sf"/>
</dbReference>
<dbReference type="PROSITE" id="PS51192">
    <property type="entry name" value="HELICASE_ATP_BIND_1"/>
    <property type="match status" value="1"/>
</dbReference>
<feature type="domain" description="SWIM-type" evidence="4">
    <location>
        <begin position="59"/>
        <end position="98"/>
    </location>
</feature>
<evidence type="ECO:0000313" key="7">
    <source>
        <dbReference type="EMBL" id="MBG6085257.1"/>
    </source>
</evidence>
<dbReference type="SUPFAM" id="SSF52540">
    <property type="entry name" value="P-loop containing nucleoside triphosphate hydrolases"/>
    <property type="match status" value="2"/>
</dbReference>
<dbReference type="CDD" id="cd18793">
    <property type="entry name" value="SF2_C_SNF"/>
    <property type="match status" value="1"/>
</dbReference>
<gene>
    <name evidence="7" type="ORF">IW252_002024</name>
</gene>
<dbReference type="InterPro" id="IPR000330">
    <property type="entry name" value="SNF2_N"/>
</dbReference>
<keyword evidence="7" id="KW-0067">ATP-binding</keyword>
<dbReference type="PANTHER" id="PTHR10799">
    <property type="entry name" value="SNF2/RAD54 HELICASE FAMILY"/>
    <property type="match status" value="1"/>
</dbReference>
<evidence type="ECO:0000259" key="4">
    <source>
        <dbReference type="PROSITE" id="PS50966"/>
    </source>
</evidence>
<dbReference type="AlphaFoldDB" id="A0A931DB69"/>
<protein>
    <submittedName>
        <fullName evidence="7">Superfamily II DNA or RNA helicase</fullName>
    </submittedName>
</protein>
<dbReference type="Proteomes" id="UP000625033">
    <property type="component" value="Unassembled WGS sequence"/>
</dbReference>
<comment type="caution">
    <text evidence="7">The sequence shown here is derived from an EMBL/GenBank/DDBJ whole genome shotgun (WGS) entry which is preliminary data.</text>
</comment>
<dbReference type="GO" id="GO:0004386">
    <property type="term" value="F:helicase activity"/>
    <property type="evidence" value="ECO:0007669"/>
    <property type="project" value="UniProtKB-KW"/>
</dbReference>
<dbReference type="GO" id="GO:0016787">
    <property type="term" value="F:hydrolase activity"/>
    <property type="evidence" value="ECO:0007669"/>
    <property type="project" value="UniProtKB-KW"/>
</dbReference>
<keyword evidence="8" id="KW-1185">Reference proteome</keyword>
<evidence type="ECO:0000313" key="8">
    <source>
        <dbReference type="Proteomes" id="UP000625033"/>
    </source>
</evidence>
<feature type="domain" description="Helicase ATP-binding" evidence="5">
    <location>
        <begin position="688"/>
        <end position="860"/>
    </location>
</feature>
<dbReference type="PROSITE" id="PS51194">
    <property type="entry name" value="HELICASE_CTER"/>
    <property type="match status" value="1"/>
</dbReference>
<proteinExistence type="predicted"/>
<evidence type="ECO:0000256" key="2">
    <source>
        <dbReference type="PROSITE-ProRule" id="PRU00325"/>
    </source>
</evidence>
<accession>A0A931DB69</accession>
<dbReference type="GO" id="GO:0008270">
    <property type="term" value="F:zinc ion binding"/>
    <property type="evidence" value="ECO:0007669"/>
    <property type="project" value="UniProtKB-KW"/>
</dbReference>
<dbReference type="Gene3D" id="3.40.50.300">
    <property type="entry name" value="P-loop containing nucleotide triphosphate hydrolases"/>
    <property type="match status" value="1"/>
</dbReference>
<keyword evidence="2" id="KW-0862">Zinc</keyword>
<dbReference type="GO" id="GO:0005524">
    <property type="term" value="F:ATP binding"/>
    <property type="evidence" value="ECO:0007669"/>
    <property type="project" value="InterPro"/>
</dbReference>
<dbReference type="CDD" id="cd18012">
    <property type="entry name" value="DEXQc_arch_SWI2_SNF2"/>
    <property type="match status" value="1"/>
</dbReference>
<reference evidence="7" key="1">
    <citation type="submission" date="2020-11" db="EMBL/GenBank/DDBJ databases">
        <title>Sequencing the genomes of 1000 actinobacteria strains.</title>
        <authorList>
            <person name="Klenk H.-P."/>
        </authorList>
    </citation>
    <scope>NUCLEOTIDE SEQUENCE</scope>
    <source>
        <strain evidence="7">DSM 26152</strain>
    </source>
</reference>
<dbReference type="EMBL" id="JADOTZ010000001">
    <property type="protein sequence ID" value="MBG6085257.1"/>
    <property type="molecule type" value="Genomic_DNA"/>
</dbReference>